<dbReference type="EMBL" id="ML978135">
    <property type="protein sequence ID" value="KAF2094301.1"/>
    <property type="molecule type" value="Genomic_DNA"/>
</dbReference>
<feature type="chain" id="PRO_5040431807" evidence="2">
    <location>
        <begin position="21"/>
        <end position="163"/>
    </location>
</feature>
<keyword evidence="2" id="KW-0732">Signal</keyword>
<evidence type="ECO:0000313" key="4">
    <source>
        <dbReference type="Proteomes" id="UP000799772"/>
    </source>
</evidence>
<feature type="compositionally biased region" description="Basic and acidic residues" evidence="1">
    <location>
        <begin position="112"/>
        <end position="121"/>
    </location>
</feature>
<gene>
    <name evidence="3" type="ORF">NA57DRAFT_60931</name>
</gene>
<feature type="signal peptide" evidence="2">
    <location>
        <begin position="1"/>
        <end position="20"/>
    </location>
</feature>
<dbReference type="Proteomes" id="UP000799772">
    <property type="component" value="Unassembled WGS sequence"/>
</dbReference>
<feature type="compositionally biased region" description="Basic and acidic residues" evidence="1">
    <location>
        <begin position="79"/>
        <end position="104"/>
    </location>
</feature>
<evidence type="ECO:0000256" key="1">
    <source>
        <dbReference type="SAM" id="MobiDB-lite"/>
    </source>
</evidence>
<organism evidence="3 4">
    <name type="scientific">Rhizodiscina lignyota</name>
    <dbReference type="NCBI Taxonomy" id="1504668"/>
    <lineage>
        <taxon>Eukaryota</taxon>
        <taxon>Fungi</taxon>
        <taxon>Dikarya</taxon>
        <taxon>Ascomycota</taxon>
        <taxon>Pezizomycotina</taxon>
        <taxon>Dothideomycetes</taxon>
        <taxon>Pleosporomycetidae</taxon>
        <taxon>Aulographales</taxon>
        <taxon>Rhizodiscinaceae</taxon>
        <taxon>Rhizodiscina</taxon>
    </lineage>
</organism>
<sequence>MKVLAASLSIILASTSLVSCLPTLHASTARELAMATAEGPFTANFRAFYPCFLCRTALPEASVSSRTYNPDRGVSHMVDRERIERSDPNASHMVDRELIERSPESDSDVEEREAGEQFSERRLAPFRRSAMDAQLVLRRGADAIKRELAGVMTSLTVAGMLAE</sequence>
<name>A0A9P4M158_9PEZI</name>
<proteinExistence type="predicted"/>
<dbReference type="PROSITE" id="PS51257">
    <property type="entry name" value="PROKAR_LIPOPROTEIN"/>
    <property type="match status" value="1"/>
</dbReference>
<keyword evidence="4" id="KW-1185">Reference proteome</keyword>
<reference evidence="3" key="1">
    <citation type="journal article" date="2020" name="Stud. Mycol.">
        <title>101 Dothideomycetes genomes: a test case for predicting lifestyles and emergence of pathogens.</title>
        <authorList>
            <person name="Haridas S."/>
            <person name="Albert R."/>
            <person name="Binder M."/>
            <person name="Bloem J."/>
            <person name="Labutti K."/>
            <person name="Salamov A."/>
            <person name="Andreopoulos B."/>
            <person name="Baker S."/>
            <person name="Barry K."/>
            <person name="Bills G."/>
            <person name="Bluhm B."/>
            <person name="Cannon C."/>
            <person name="Castanera R."/>
            <person name="Culley D."/>
            <person name="Daum C."/>
            <person name="Ezra D."/>
            <person name="Gonzalez J."/>
            <person name="Henrissat B."/>
            <person name="Kuo A."/>
            <person name="Liang C."/>
            <person name="Lipzen A."/>
            <person name="Lutzoni F."/>
            <person name="Magnuson J."/>
            <person name="Mondo S."/>
            <person name="Nolan M."/>
            <person name="Ohm R."/>
            <person name="Pangilinan J."/>
            <person name="Park H.-J."/>
            <person name="Ramirez L."/>
            <person name="Alfaro M."/>
            <person name="Sun H."/>
            <person name="Tritt A."/>
            <person name="Yoshinaga Y."/>
            <person name="Zwiers L.-H."/>
            <person name="Turgeon B."/>
            <person name="Goodwin S."/>
            <person name="Spatafora J."/>
            <person name="Crous P."/>
            <person name="Grigoriev I."/>
        </authorList>
    </citation>
    <scope>NUCLEOTIDE SEQUENCE</scope>
    <source>
        <strain evidence="3">CBS 133067</strain>
    </source>
</reference>
<dbReference type="AlphaFoldDB" id="A0A9P4M158"/>
<protein>
    <submittedName>
        <fullName evidence="3">Uncharacterized protein</fullName>
    </submittedName>
</protein>
<comment type="caution">
    <text evidence="3">The sequence shown here is derived from an EMBL/GenBank/DDBJ whole genome shotgun (WGS) entry which is preliminary data.</text>
</comment>
<feature type="region of interest" description="Disordered" evidence="1">
    <location>
        <begin position="79"/>
        <end position="121"/>
    </location>
</feature>
<evidence type="ECO:0000256" key="2">
    <source>
        <dbReference type="SAM" id="SignalP"/>
    </source>
</evidence>
<evidence type="ECO:0000313" key="3">
    <source>
        <dbReference type="EMBL" id="KAF2094301.1"/>
    </source>
</evidence>
<accession>A0A9P4M158</accession>